<keyword evidence="3" id="KW-1185">Reference proteome</keyword>
<dbReference type="AlphaFoldDB" id="A0A561UJW8"/>
<accession>A0A561UJW8</accession>
<evidence type="ECO:0000313" key="3">
    <source>
        <dbReference type="Proteomes" id="UP000317940"/>
    </source>
</evidence>
<sequence length="252" mass="26749">MKDILLNIAIGLATSAIGAVAGLLLQSALRRRAAARRQAFFGLPAGTECLLVVPRYMGGSGNRSVHRDDVSALMELAVLVESCSARPEIVSHDQVRQGLGRQAEFCLGGPTSNERTVAHLGWRLPGVRFDYDPDRPDPGAIVVGDREFREEPTGPDAPGCRYALLARLDPEGGGRPVFLIAGQNAVANHAAVRYLTNSQRDLVHRQGAHGTFAVVLRVVNPERYGPDVVEFVADVTASATATPAAAAPARAS</sequence>
<dbReference type="RefSeq" id="WP_145905884.1">
    <property type="nucleotide sequence ID" value="NZ_BAAAMZ010000006.1"/>
</dbReference>
<proteinExistence type="predicted"/>
<evidence type="ECO:0008006" key="4">
    <source>
        <dbReference type="Google" id="ProtNLM"/>
    </source>
</evidence>
<keyword evidence="1" id="KW-0812">Transmembrane</keyword>
<dbReference type="OrthoDB" id="3208544at2"/>
<name>A0A561UJW8_9ACTN</name>
<organism evidence="2 3">
    <name type="scientific">Kitasatospora viridis</name>
    <dbReference type="NCBI Taxonomy" id="281105"/>
    <lineage>
        <taxon>Bacteria</taxon>
        <taxon>Bacillati</taxon>
        <taxon>Actinomycetota</taxon>
        <taxon>Actinomycetes</taxon>
        <taxon>Kitasatosporales</taxon>
        <taxon>Streptomycetaceae</taxon>
        <taxon>Kitasatospora</taxon>
    </lineage>
</organism>
<evidence type="ECO:0000256" key="1">
    <source>
        <dbReference type="SAM" id="Phobius"/>
    </source>
</evidence>
<protein>
    <recommendedName>
        <fullName evidence="4">Secreted protein</fullName>
    </recommendedName>
</protein>
<feature type="transmembrane region" description="Helical" evidence="1">
    <location>
        <begin position="6"/>
        <end position="29"/>
    </location>
</feature>
<dbReference type="EMBL" id="VIWT01000001">
    <property type="protein sequence ID" value="TWF99662.1"/>
    <property type="molecule type" value="Genomic_DNA"/>
</dbReference>
<evidence type="ECO:0000313" key="2">
    <source>
        <dbReference type="EMBL" id="TWF99662.1"/>
    </source>
</evidence>
<gene>
    <name evidence="2" type="ORF">FHX73_113509</name>
</gene>
<keyword evidence="1" id="KW-1133">Transmembrane helix</keyword>
<dbReference type="Proteomes" id="UP000317940">
    <property type="component" value="Unassembled WGS sequence"/>
</dbReference>
<reference evidence="2 3" key="1">
    <citation type="submission" date="2019-06" db="EMBL/GenBank/DDBJ databases">
        <title>Sequencing the genomes of 1000 actinobacteria strains.</title>
        <authorList>
            <person name="Klenk H.-P."/>
        </authorList>
    </citation>
    <scope>NUCLEOTIDE SEQUENCE [LARGE SCALE GENOMIC DNA]</scope>
    <source>
        <strain evidence="2 3">DSM 44826</strain>
    </source>
</reference>
<comment type="caution">
    <text evidence="2">The sequence shown here is derived from an EMBL/GenBank/DDBJ whole genome shotgun (WGS) entry which is preliminary data.</text>
</comment>
<keyword evidence="1" id="KW-0472">Membrane</keyword>